<protein>
    <submittedName>
        <fullName evidence="1">34467_t:CDS:1</fullName>
    </submittedName>
</protein>
<evidence type="ECO:0000313" key="1">
    <source>
        <dbReference type="EMBL" id="CAG8465672.1"/>
    </source>
</evidence>
<dbReference type="EMBL" id="CAJVQC010000260">
    <property type="protein sequence ID" value="CAG8465672.1"/>
    <property type="molecule type" value="Genomic_DNA"/>
</dbReference>
<feature type="non-terminal residue" evidence="1">
    <location>
        <position position="1"/>
    </location>
</feature>
<comment type="caution">
    <text evidence="1">The sequence shown here is derived from an EMBL/GenBank/DDBJ whole genome shotgun (WGS) entry which is preliminary data.</text>
</comment>
<keyword evidence="2" id="KW-1185">Reference proteome</keyword>
<name>A0ACA9KCM4_9GLOM</name>
<proteinExistence type="predicted"/>
<gene>
    <name evidence="1" type="ORF">RPERSI_LOCUS349</name>
</gene>
<reference evidence="1" key="1">
    <citation type="submission" date="2021-06" db="EMBL/GenBank/DDBJ databases">
        <authorList>
            <person name="Kallberg Y."/>
            <person name="Tangrot J."/>
            <person name="Rosling A."/>
        </authorList>
    </citation>
    <scope>NUCLEOTIDE SEQUENCE</scope>
    <source>
        <strain evidence="1">MA461A</strain>
    </source>
</reference>
<evidence type="ECO:0000313" key="2">
    <source>
        <dbReference type="Proteomes" id="UP000789920"/>
    </source>
</evidence>
<accession>A0ACA9KCM4</accession>
<sequence>RNDTDEANEILSVSPTYVNLSDFIHESCITLNSENTRSGSTSDSEDPGIIVQTIALGASFPSWDSFETSLECYRKENGFKPIKERRDMDTKTGNIVHWCFECEFSGEYKPKHTADFSQARQTFSKKTQCSWRCNASFRKTEGKVYINKLVEKHNHNLIPHHEEFAPSLRQLPQDVLNEIKFMTQKCEYGARQQRHPASNINQDASLMIEYLISKQREDPNWKINIYFEGVDTSLAHLFWQTPSQSRLYEQFHNVIVNDNTCKTNIYRILLNIFVRVDSQNRTKMLAQALMISQQWFLNPICAPEQSITIQFTHNITSVQEIQNDELNSSFDIIEELRGPDCIGIAKKEVQTALDTGIMDEFIGILHNFIESNFSKENAAAEAAAVAKASTILCEAKDNRKFILE</sequence>
<organism evidence="1 2">
    <name type="scientific">Racocetra persica</name>
    <dbReference type="NCBI Taxonomy" id="160502"/>
    <lineage>
        <taxon>Eukaryota</taxon>
        <taxon>Fungi</taxon>
        <taxon>Fungi incertae sedis</taxon>
        <taxon>Mucoromycota</taxon>
        <taxon>Glomeromycotina</taxon>
        <taxon>Glomeromycetes</taxon>
        <taxon>Diversisporales</taxon>
        <taxon>Gigasporaceae</taxon>
        <taxon>Racocetra</taxon>
    </lineage>
</organism>
<dbReference type="Proteomes" id="UP000789920">
    <property type="component" value="Unassembled WGS sequence"/>
</dbReference>